<evidence type="ECO:0000256" key="3">
    <source>
        <dbReference type="ARBA" id="ARBA00022989"/>
    </source>
</evidence>
<dbReference type="Pfam" id="PF02674">
    <property type="entry name" value="Colicin_V"/>
    <property type="match status" value="1"/>
</dbReference>
<organism evidence="6 7">
    <name type="scientific">Streptococcus infantis</name>
    <dbReference type="NCBI Taxonomy" id="68892"/>
    <lineage>
        <taxon>Bacteria</taxon>
        <taxon>Bacillati</taxon>
        <taxon>Bacillota</taxon>
        <taxon>Bacilli</taxon>
        <taxon>Lactobacillales</taxon>
        <taxon>Streptococcaceae</taxon>
        <taxon>Streptococcus</taxon>
    </lineage>
</organism>
<comment type="caution">
    <text evidence="6">The sequence shown here is derived from an EMBL/GenBank/DDBJ whole genome shotgun (WGS) entry which is preliminary data.</text>
</comment>
<dbReference type="Proteomes" id="UP000033405">
    <property type="component" value="Unassembled WGS sequence"/>
</dbReference>
<dbReference type="EMBL" id="JYOV01000019">
    <property type="protein sequence ID" value="KJU91519.1"/>
    <property type="molecule type" value="Genomic_DNA"/>
</dbReference>
<feature type="transmembrane region" description="Helical" evidence="5">
    <location>
        <begin position="116"/>
        <end position="143"/>
    </location>
</feature>
<dbReference type="GO" id="GO:0016020">
    <property type="term" value="C:membrane"/>
    <property type="evidence" value="ECO:0007669"/>
    <property type="project" value="UniProtKB-SubCell"/>
</dbReference>
<dbReference type="GO" id="GO:0009403">
    <property type="term" value="P:toxin biosynthetic process"/>
    <property type="evidence" value="ECO:0007669"/>
    <property type="project" value="InterPro"/>
</dbReference>
<protein>
    <submittedName>
        <fullName evidence="6">Colicin V production protein</fullName>
    </submittedName>
</protein>
<gene>
    <name evidence="6" type="ORF">TZ96_01543</name>
</gene>
<keyword evidence="4 5" id="KW-0472">Membrane</keyword>
<evidence type="ECO:0000313" key="7">
    <source>
        <dbReference type="Proteomes" id="UP000033405"/>
    </source>
</evidence>
<dbReference type="PATRIC" id="fig|28037.218.peg.1504"/>
<evidence type="ECO:0000256" key="1">
    <source>
        <dbReference type="ARBA" id="ARBA00004141"/>
    </source>
</evidence>
<feature type="transmembrane region" description="Helical" evidence="5">
    <location>
        <begin position="23"/>
        <end position="43"/>
    </location>
</feature>
<name>A0A0F3HBE1_9STRE</name>
<dbReference type="InterPro" id="IPR003825">
    <property type="entry name" value="Colicin-V_CvpA"/>
</dbReference>
<keyword evidence="3 5" id="KW-1133">Transmembrane helix</keyword>
<dbReference type="AlphaFoldDB" id="A0A0F3HBE1"/>
<sequence>MISVLLLLVLAWSFYIGYRRGLVLQIFYFVATVISALLAGNFYQSLGKQFDLLIPYASPQEGQGTFFFPSNQLFQLDKVFYAGIGYLLAFTVFYCIGRLLGLFLNLLPTKKLAGQYFRIVAGVLSLAVTLFVLQMILTILATVPLQIVQNSLENSFVAKHIIQSVPITSHVIKQLWVTKIIG</sequence>
<evidence type="ECO:0000256" key="5">
    <source>
        <dbReference type="SAM" id="Phobius"/>
    </source>
</evidence>
<evidence type="ECO:0000256" key="2">
    <source>
        <dbReference type="ARBA" id="ARBA00022692"/>
    </source>
</evidence>
<keyword evidence="2 5" id="KW-0812">Transmembrane</keyword>
<evidence type="ECO:0000256" key="4">
    <source>
        <dbReference type="ARBA" id="ARBA00023136"/>
    </source>
</evidence>
<dbReference type="PANTHER" id="PTHR37306">
    <property type="entry name" value="COLICIN V PRODUCTION PROTEIN"/>
    <property type="match status" value="1"/>
</dbReference>
<accession>A0A0F3HBE1</accession>
<feature type="transmembrane region" description="Helical" evidence="5">
    <location>
        <begin position="79"/>
        <end position="104"/>
    </location>
</feature>
<reference evidence="6 7" key="1">
    <citation type="submission" date="2015-02" db="EMBL/GenBank/DDBJ databases">
        <title>Evolution of amylase-binding proteins of oral streptococcal species.</title>
        <authorList>
            <person name="Haase E.M."/>
        </authorList>
    </citation>
    <scope>NUCLEOTIDE SEQUENCE [LARGE SCALE GENOMIC DNA]</scope>
    <source>
        <strain evidence="6 7">UC6950A</strain>
    </source>
</reference>
<dbReference type="PANTHER" id="PTHR37306:SF1">
    <property type="entry name" value="COLICIN V PRODUCTION PROTEIN"/>
    <property type="match status" value="1"/>
</dbReference>
<evidence type="ECO:0000313" key="6">
    <source>
        <dbReference type="EMBL" id="KJU91519.1"/>
    </source>
</evidence>
<comment type="subcellular location">
    <subcellularLocation>
        <location evidence="1">Membrane</location>
        <topology evidence="1">Multi-pass membrane protein</topology>
    </subcellularLocation>
</comment>
<dbReference type="RefSeq" id="WP_045763592.1">
    <property type="nucleotide sequence ID" value="NZ_JYOV01000019.1"/>
</dbReference>
<proteinExistence type="predicted"/>